<protein>
    <submittedName>
        <fullName evidence="2">C_GCAxxG_C_C family protein</fullName>
    </submittedName>
</protein>
<dbReference type="STRING" id="1295009.MMINT_04680"/>
<dbReference type="Pfam" id="PF13673">
    <property type="entry name" value="Acetyltransf_10"/>
    <property type="match status" value="1"/>
</dbReference>
<dbReference type="Proteomes" id="UP000014070">
    <property type="component" value="Chromosome"/>
</dbReference>
<gene>
    <name evidence="2" type="ORF">MMINT_04680</name>
</gene>
<dbReference type="PROSITE" id="PS51186">
    <property type="entry name" value="GNAT"/>
    <property type="match status" value="1"/>
</dbReference>
<evidence type="ECO:0000313" key="2">
    <source>
        <dbReference type="EMBL" id="AGN25849.1"/>
    </source>
</evidence>
<dbReference type="EMBL" id="CP005934">
    <property type="protein sequence ID" value="AGN25849.1"/>
    <property type="molecule type" value="Genomic_DNA"/>
</dbReference>
<dbReference type="InterPro" id="IPR000182">
    <property type="entry name" value="GNAT_dom"/>
</dbReference>
<dbReference type="InterPro" id="IPR016181">
    <property type="entry name" value="Acyl_CoA_acyltransferase"/>
</dbReference>
<dbReference type="HOGENOM" id="CLU_013985_18_4_2"/>
<reference evidence="2 3" key="1">
    <citation type="journal article" date="2013" name="Genome Announc.">
        <title>Genome sequence of 'Candidatus Methanomassiliicoccus intestinalis' Issoire-Mx1, a third thermoplasmatales-related methanogenic archaeon from human feces.</title>
        <authorList>
            <person name="Borrel G."/>
            <person name="Harris H.M."/>
            <person name="Parisot N."/>
            <person name="Gaci N."/>
            <person name="Tottey W."/>
            <person name="Mihajlovski A."/>
            <person name="Deane J."/>
            <person name="Gribaldo S."/>
            <person name="Bardot O."/>
            <person name="Peyretaillade E."/>
            <person name="Peyret P."/>
            <person name="O'Toole P.W."/>
            <person name="Brugere J.F."/>
        </authorList>
    </citation>
    <scope>NUCLEOTIDE SEQUENCE [LARGE SCALE GENOMIC DNA]</scope>
    <source>
        <strain evidence="2 3">Issoire-Mx1</strain>
    </source>
</reference>
<dbReference type="GO" id="GO:0016747">
    <property type="term" value="F:acyltransferase activity, transferring groups other than amino-acyl groups"/>
    <property type="evidence" value="ECO:0007669"/>
    <property type="project" value="InterPro"/>
</dbReference>
<dbReference type="Gene3D" id="3.40.630.30">
    <property type="match status" value="1"/>
</dbReference>
<keyword evidence="3" id="KW-1185">Reference proteome</keyword>
<accession>R9T5K9</accession>
<sequence>MLKILITIWCVVSKITLEKVTADKIEELSSLAYKIWRECFPGIISNEQIEYMLEKFQSVQAITKQIQTGYEYYFITCDGKTAGYTGIIVNSDGIFLSKIYLIDTFRGNGIASEAIRIIAKTGSPITLTVNRGNLRAIRAYEKMGFVKIREQKADIGSGFIMDDYVMQLN</sequence>
<dbReference type="InParanoid" id="R9T5K9"/>
<dbReference type="SUPFAM" id="SSF55729">
    <property type="entry name" value="Acyl-CoA N-acyltransferases (Nat)"/>
    <property type="match status" value="1"/>
</dbReference>
<proteinExistence type="predicted"/>
<evidence type="ECO:0000313" key="3">
    <source>
        <dbReference type="Proteomes" id="UP000014070"/>
    </source>
</evidence>
<organism evidence="2 3">
    <name type="scientific">Methanomassiliicoccus intestinalis (strain Issoire-Mx1)</name>
    <dbReference type="NCBI Taxonomy" id="1295009"/>
    <lineage>
        <taxon>Archaea</taxon>
        <taxon>Methanobacteriati</taxon>
        <taxon>Thermoplasmatota</taxon>
        <taxon>Thermoplasmata</taxon>
        <taxon>Methanomassiliicoccales</taxon>
        <taxon>Methanomassiliicoccaceae</taxon>
        <taxon>Methanomassiliicoccus</taxon>
    </lineage>
</organism>
<feature type="domain" description="N-acetyltransferase" evidence="1">
    <location>
        <begin position="15"/>
        <end position="169"/>
    </location>
</feature>
<evidence type="ECO:0000259" key="1">
    <source>
        <dbReference type="PROSITE" id="PS51186"/>
    </source>
</evidence>
<dbReference type="AlphaFoldDB" id="R9T5K9"/>
<dbReference type="KEGG" id="mer:MMINT_04680"/>
<name>R9T5K9_METII</name>